<feature type="domain" description="YdhG-like" evidence="1">
    <location>
        <begin position="21"/>
        <end position="125"/>
    </location>
</feature>
<evidence type="ECO:0000259" key="1">
    <source>
        <dbReference type="Pfam" id="PF08818"/>
    </source>
</evidence>
<sequence>MELTSDPKVKEVFDNYPKSAKKQLLKLRDLVLKTATEIDGLEKLEETLKWREPSYLTKYGSTIRMDWKEKTPDEYAIYFKCTSSLVQTFRIVYKDKFKFGGKRAIIFQLDDKIPEKELKHCISMALTYHKVKHLPLLGA</sequence>
<reference evidence="2 3" key="1">
    <citation type="submission" date="2018-10" db="EMBL/GenBank/DDBJ databases">
        <title>Genomic Encyclopedia of Archaeal and Bacterial Type Strains, Phase II (KMG-II): from individual species to whole genera.</title>
        <authorList>
            <person name="Goeker M."/>
        </authorList>
    </citation>
    <scope>NUCLEOTIDE SEQUENCE [LARGE SCALE GENOMIC DNA]</scope>
    <source>
        <strain evidence="2 3">DSM 23424</strain>
    </source>
</reference>
<keyword evidence="3" id="KW-1185">Reference proteome</keyword>
<dbReference type="Proteomes" id="UP000271339">
    <property type="component" value="Unassembled WGS sequence"/>
</dbReference>
<accession>A0A3L9YB51</accession>
<organism evidence="2 3">
    <name type="scientific">Ulvibacter antarcticus</name>
    <dbReference type="NCBI Taxonomy" id="442714"/>
    <lineage>
        <taxon>Bacteria</taxon>
        <taxon>Pseudomonadati</taxon>
        <taxon>Bacteroidota</taxon>
        <taxon>Flavobacteriia</taxon>
        <taxon>Flavobacteriales</taxon>
        <taxon>Flavobacteriaceae</taxon>
        <taxon>Ulvibacter</taxon>
    </lineage>
</organism>
<evidence type="ECO:0000313" key="3">
    <source>
        <dbReference type="Proteomes" id="UP000271339"/>
    </source>
</evidence>
<dbReference type="Pfam" id="PF08818">
    <property type="entry name" value="DUF1801"/>
    <property type="match status" value="1"/>
</dbReference>
<name>A0A3L9YB51_9FLAO</name>
<dbReference type="AlphaFoldDB" id="A0A3L9YB51"/>
<dbReference type="SUPFAM" id="SSF159888">
    <property type="entry name" value="YdhG-like"/>
    <property type="match status" value="1"/>
</dbReference>
<evidence type="ECO:0000313" key="2">
    <source>
        <dbReference type="EMBL" id="RMA56299.1"/>
    </source>
</evidence>
<protein>
    <submittedName>
        <fullName evidence="2">Uncharacterized protein DUF1801</fullName>
    </submittedName>
</protein>
<proteinExistence type="predicted"/>
<dbReference type="OrthoDB" id="328972at2"/>
<comment type="caution">
    <text evidence="2">The sequence shown here is derived from an EMBL/GenBank/DDBJ whole genome shotgun (WGS) entry which is preliminary data.</text>
</comment>
<dbReference type="RefSeq" id="WP_121908932.1">
    <property type="nucleotide sequence ID" value="NZ_REFC01000018.1"/>
</dbReference>
<dbReference type="EMBL" id="REFC01000018">
    <property type="protein sequence ID" value="RMA56299.1"/>
    <property type="molecule type" value="Genomic_DNA"/>
</dbReference>
<gene>
    <name evidence="2" type="ORF">BXY75_3421</name>
</gene>
<dbReference type="InterPro" id="IPR014922">
    <property type="entry name" value="YdhG-like"/>
</dbReference>